<protein>
    <submittedName>
        <fullName evidence="1">Uncharacterized protein</fullName>
    </submittedName>
</protein>
<reference evidence="1" key="1">
    <citation type="submission" date="2023-03" db="EMBL/GenBank/DDBJ databases">
        <title>Massive genome expansion in bonnet fungi (Mycena s.s.) driven by repeated elements and novel gene families across ecological guilds.</title>
        <authorList>
            <consortium name="Lawrence Berkeley National Laboratory"/>
            <person name="Harder C.B."/>
            <person name="Miyauchi S."/>
            <person name="Viragh M."/>
            <person name="Kuo A."/>
            <person name="Thoen E."/>
            <person name="Andreopoulos B."/>
            <person name="Lu D."/>
            <person name="Skrede I."/>
            <person name="Drula E."/>
            <person name="Henrissat B."/>
            <person name="Morin E."/>
            <person name="Kohler A."/>
            <person name="Barry K."/>
            <person name="LaButti K."/>
            <person name="Morin E."/>
            <person name="Salamov A."/>
            <person name="Lipzen A."/>
            <person name="Mereny Z."/>
            <person name="Hegedus B."/>
            <person name="Baldrian P."/>
            <person name="Stursova M."/>
            <person name="Weitz H."/>
            <person name="Taylor A."/>
            <person name="Grigoriev I.V."/>
            <person name="Nagy L.G."/>
            <person name="Martin F."/>
            <person name="Kauserud H."/>
        </authorList>
    </citation>
    <scope>NUCLEOTIDE SEQUENCE</scope>
    <source>
        <strain evidence="1">CBHHK067</strain>
    </source>
</reference>
<accession>A0AAD7GAD8</accession>
<comment type="caution">
    <text evidence="1">The sequence shown here is derived from an EMBL/GenBank/DDBJ whole genome shotgun (WGS) entry which is preliminary data.</text>
</comment>
<proteinExistence type="predicted"/>
<gene>
    <name evidence="1" type="ORF">B0H17DRAFT_1181635</name>
</gene>
<dbReference type="AlphaFoldDB" id="A0AAD7GAD8"/>
<evidence type="ECO:0000313" key="1">
    <source>
        <dbReference type="EMBL" id="KAJ7683446.1"/>
    </source>
</evidence>
<dbReference type="Proteomes" id="UP001221757">
    <property type="component" value="Unassembled WGS sequence"/>
</dbReference>
<evidence type="ECO:0000313" key="2">
    <source>
        <dbReference type="Proteomes" id="UP001221757"/>
    </source>
</evidence>
<organism evidence="1 2">
    <name type="scientific">Mycena rosella</name>
    <name type="common">Pink bonnet</name>
    <name type="synonym">Agaricus rosellus</name>
    <dbReference type="NCBI Taxonomy" id="1033263"/>
    <lineage>
        <taxon>Eukaryota</taxon>
        <taxon>Fungi</taxon>
        <taxon>Dikarya</taxon>
        <taxon>Basidiomycota</taxon>
        <taxon>Agaricomycotina</taxon>
        <taxon>Agaricomycetes</taxon>
        <taxon>Agaricomycetidae</taxon>
        <taxon>Agaricales</taxon>
        <taxon>Marasmiineae</taxon>
        <taxon>Mycenaceae</taxon>
        <taxon>Mycena</taxon>
    </lineage>
</organism>
<sequence length="320" mass="34832">MAYDPHETAEELNLNLRAFVVLRNLDCGLESRLGLVQLPLLFLSYPLQQGARARDPLLERASLRDALTRRREMRLICGGVGRADGDALFCVRAEISRGKRRKDCVLEGCGITVFPHRQPCKAALHAAERRTRADRHTQTAPNAAHARWPADARAGSACAVMARARAWARDAAPGESRKHGWMGRGMDDAPGLHATSLPVMDSVDPKSTKEREISRLEAGPAHGAASVFPDGAVLLGAEKHDVGRIRELRHALARVRDSLRVALGGFEHGSAVIAVFSRFVTVRPYEDEPGIAHVDPEHGQRSAWAGRGRSDAAARGLQGL</sequence>
<name>A0AAD7GAD8_MYCRO</name>
<dbReference type="EMBL" id="JARKIE010000108">
    <property type="protein sequence ID" value="KAJ7683446.1"/>
    <property type="molecule type" value="Genomic_DNA"/>
</dbReference>
<keyword evidence="2" id="KW-1185">Reference proteome</keyword>